<dbReference type="GeneID" id="38781329"/>
<dbReference type="EMBL" id="BFAD01000006">
    <property type="protein sequence ID" value="GBE84412.1"/>
    <property type="molecule type" value="Genomic_DNA"/>
</dbReference>
<evidence type="ECO:0000256" key="1">
    <source>
        <dbReference type="SAM" id="MobiDB-lite"/>
    </source>
</evidence>
<sequence>MSSKTGTLIKPATSKPQKSKGAAGPWQGSDIVVAEKSVLGDDEDVEKLHALSSPIKPAPSRITNLNAVHIEDHNTGSDGDEGKAGGSVFQVRPKPALKAQPRLDENPDILFNATPALKTARTTSNMDVEIFDRTEELAAKTRKRKRVEKMDDNSDDEPKLKVKVERDDDEDLNGEESGRRNKITVKALPPAAQKHDRWRRRFMPTIVRFIGAVDNPWNVDEDVFRDALERIWDVVYKTTGIEYTDGLHVIVRALTIQRLDEWRSSFGSTAIAALELFFKSDSKYQKPEYRVKFSRCLLELRRFAYEDAKGSDPEEFKGLFRSLLILRIFATHLSAIEGAIDVEGLYPEPSPSDDGHKILSPDRPIGALGLAGAAVECGLILWKYLAVTYKGSASTQPARVRKFEGGIGR</sequence>
<evidence type="ECO:0000313" key="2">
    <source>
        <dbReference type="EMBL" id="GBE84412.1"/>
    </source>
</evidence>
<dbReference type="Proteomes" id="UP000287166">
    <property type="component" value="Unassembled WGS sequence"/>
</dbReference>
<feature type="region of interest" description="Disordered" evidence="1">
    <location>
        <begin position="141"/>
        <end position="181"/>
    </location>
</feature>
<proteinExistence type="predicted"/>
<dbReference type="OrthoDB" id="2800649at2759"/>
<protein>
    <submittedName>
        <fullName evidence="2">Uncharacterized protein</fullName>
    </submittedName>
</protein>
<feature type="compositionally biased region" description="Basic and acidic residues" evidence="1">
    <location>
        <begin position="148"/>
        <end position="166"/>
    </location>
</feature>
<name>A0A401GQC8_9APHY</name>
<dbReference type="InParanoid" id="A0A401GQC8"/>
<comment type="caution">
    <text evidence="2">The sequence shown here is derived from an EMBL/GenBank/DDBJ whole genome shotgun (WGS) entry which is preliminary data.</text>
</comment>
<feature type="region of interest" description="Disordered" evidence="1">
    <location>
        <begin position="1"/>
        <end position="29"/>
    </location>
</feature>
<dbReference type="STRING" id="139825.A0A401GQC8"/>
<dbReference type="AlphaFoldDB" id="A0A401GQC8"/>
<organism evidence="2 3">
    <name type="scientific">Sparassis crispa</name>
    <dbReference type="NCBI Taxonomy" id="139825"/>
    <lineage>
        <taxon>Eukaryota</taxon>
        <taxon>Fungi</taxon>
        <taxon>Dikarya</taxon>
        <taxon>Basidiomycota</taxon>
        <taxon>Agaricomycotina</taxon>
        <taxon>Agaricomycetes</taxon>
        <taxon>Polyporales</taxon>
        <taxon>Sparassidaceae</taxon>
        <taxon>Sparassis</taxon>
    </lineage>
</organism>
<keyword evidence="3" id="KW-1185">Reference proteome</keyword>
<gene>
    <name evidence="2" type="ORF">SCP_0603910</name>
</gene>
<reference evidence="2 3" key="1">
    <citation type="journal article" date="2018" name="Sci. Rep.">
        <title>Genome sequence of the cauliflower mushroom Sparassis crispa (Hanabiratake) and its association with beneficial usage.</title>
        <authorList>
            <person name="Kiyama R."/>
            <person name="Furutani Y."/>
            <person name="Kawaguchi K."/>
            <person name="Nakanishi T."/>
        </authorList>
    </citation>
    <scope>NUCLEOTIDE SEQUENCE [LARGE SCALE GENOMIC DNA]</scope>
</reference>
<dbReference type="RefSeq" id="XP_027615325.1">
    <property type="nucleotide sequence ID" value="XM_027759524.1"/>
</dbReference>
<evidence type="ECO:0000313" key="3">
    <source>
        <dbReference type="Proteomes" id="UP000287166"/>
    </source>
</evidence>
<accession>A0A401GQC8</accession>